<protein>
    <recommendedName>
        <fullName evidence="4 5">Kynureninase</fullName>
        <ecNumber evidence="4 5">3.7.1.3</ecNumber>
    </recommendedName>
    <alternativeName>
        <fullName evidence="4">L-kynurenine hydrolase</fullName>
    </alternativeName>
</protein>
<feature type="binding site" evidence="4">
    <location>
        <position position="211"/>
    </location>
    <ligand>
        <name>pyridoxal 5'-phosphate</name>
        <dbReference type="ChEBI" id="CHEBI:597326"/>
    </ligand>
</feature>
<dbReference type="PIRSF" id="PIRSF038800">
    <property type="entry name" value="KYNU"/>
    <property type="match status" value="1"/>
</dbReference>
<gene>
    <name evidence="4" type="primary">kynU</name>
    <name evidence="7" type="ORF">SAMN04488112_103101</name>
</gene>
<dbReference type="Gene3D" id="3.90.1150.10">
    <property type="entry name" value="Aspartate Aminotransferase, domain 1"/>
    <property type="match status" value="1"/>
</dbReference>
<dbReference type="HAMAP" id="MF_01970">
    <property type="entry name" value="Kynureninase"/>
    <property type="match status" value="1"/>
</dbReference>
<feature type="binding site" evidence="4">
    <location>
        <begin position="127"/>
        <end position="130"/>
    </location>
    <ligand>
        <name>pyridoxal 5'-phosphate</name>
        <dbReference type="ChEBI" id="CHEBI:597326"/>
    </ligand>
</feature>
<evidence type="ECO:0000256" key="3">
    <source>
        <dbReference type="ARBA" id="ARBA00022898"/>
    </source>
</evidence>
<comment type="catalytic activity">
    <reaction evidence="4 6">
        <text>L-kynurenine + H2O = anthranilate + L-alanine + H(+)</text>
        <dbReference type="Rhea" id="RHEA:16813"/>
        <dbReference type="ChEBI" id="CHEBI:15377"/>
        <dbReference type="ChEBI" id="CHEBI:15378"/>
        <dbReference type="ChEBI" id="CHEBI:16567"/>
        <dbReference type="ChEBI" id="CHEBI:57959"/>
        <dbReference type="ChEBI" id="CHEBI:57972"/>
        <dbReference type="EC" id="3.7.1.3"/>
    </reaction>
</comment>
<comment type="function">
    <text evidence="4 6">Catalyzes the cleavage of L-kynurenine (L-Kyn) and L-3-hydroxykynurenine (L-3OHKyn) into anthranilic acid (AA) and 3-hydroxyanthranilic acid (3-OHAA), respectively.</text>
</comment>
<feature type="binding site" evidence="4">
    <location>
        <position position="233"/>
    </location>
    <ligand>
        <name>pyridoxal 5'-phosphate</name>
        <dbReference type="ChEBI" id="CHEBI:597326"/>
    </ligand>
</feature>
<comment type="pathway">
    <text evidence="4 6">Cofactor biosynthesis; NAD(+) biosynthesis; quinolinate from L-kynurenine: step 2/3.</text>
</comment>
<comment type="pathway">
    <text evidence="4 6">Amino-acid degradation; L-kynurenine degradation; L-alanine and anthranilate from L-kynurenine: step 1/1.</text>
</comment>
<evidence type="ECO:0000256" key="5">
    <source>
        <dbReference type="NCBIfam" id="TIGR01814"/>
    </source>
</evidence>
<keyword evidence="2 4" id="KW-0378">Hydrolase</keyword>
<evidence type="ECO:0000256" key="1">
    <source>
        <dbReference type="ARBA" id="ARBA00022642"/>
    </source>
</evidence>
<dbReference type="AlphaFoldDB" id="A0A1G6IY96"/>
<evidence type="ECO:0000256" key="2">
    <source>
        <dbReference type="ARBA" id="ARBA00022801"/>
    </source>
</evidence>
<dbReference type="PANTHER" id="PTHR14084">
    <property type="entry name" value="KYNURENINASE"/>
    <property type="match status" value="1"/>
</dbReference>
<proteinExistence type="inferred from homology"/>
<dbReference type="GO" id="GO:0043420">
    <property type="term" value="P:anthranilate metabolic process"/>
    <property type="evidence" value="ECO:0007669"/>
    <property type="project" value="TreeGrafter"/>
</dbReference>
<dbReference type="STRING" id="1236220.SAMN04488112_103101"/>
<dbReference type="GO" id="GO:0030429">
    <property type="term" value="F:kynureninase activity"/>
    <property type="evidence" value="ECO:0007669"/>
    <property type="project" value="UniProtKB-UniRule"/>
</dbReference>
<dbReference type="PANTHER" id="PTHR14084:SF0">
    <property type="entry name" value="KYNURENINASE"/>
    <property type="match status" value="1"/>
</dbReference>
<name>A0A1G6IY96_9BACL</name>
<evidence type="ECO:0000256" key="6">
    <source>
        <dbReference type="PIRNR" id="PIRNR038800"/>
    </source>
</evidence>
<dbReference type="InterPro" id="IPR015424">
    <property type="entry name" value="PyrdxlP-dep_Trfase"/>
</dbReference>
<feature type="binding site" evidence="4">
    <location>
        <position position="290"/>
    </location>
    <ligand>
        <name>pyridoxal 5'-phosphate</name>
        <dbReference type="ChEBI" id="CHEBI:597326"/>
    </ligand>
</feature>
<keyword evidence="8" id="KW-1185">Reference proteome</keyword>
<dbReference type="SUPFAM" id="SSF53383">
    <property type="entry name" value="PLP-dependent transferases"/>
    <property type="match status" value="1"/>
</dbReference>
<feature type="binding site" evidence="4">
    <location>
        <position position="99"/>
    </location>
    <ligand>
        <name>pyridoxal 5'-phosphate</name>
        <dbReference type="ChEBI" id="CHEBI:597326"/>
    </ligand>
</feature>
<comment type="caution">
    <text evidence="4">Lacks conserved residue(s) required for the propagation of feature annotation.</text>
</comment>
<feature type="binding site" evidence="4">
    <location>
        <position position="208"/>
    </location>
    <ligand>
        <name>pyridoxal 5'-phosphate</name>
        <dbReference type="ChEBI" id="CHEBI:597326"/>
    </ligand>
</feature>
<dbReference type="GO" id="GO:0019441">
    <property type="term" value="P:L-tryptophan catabolic process to kynurenine"/>
    <property type="evidence" value="ECO:0007669"/>
    <property type="project" value="TreeGrafter"/>
</dbReference>
<feature type="modified residue" description="N6-(pyridoxal phosphate)lysine" evidence="4">
    <location>
        <position position="234"/>
    </location>
</feature>
<dbReference type="NCBIfam" id="TIGR01814">
    <property type="entry name" value="kynureninase"/>
    <property type="match status" value="1"/>
</dbReference>
<keyword evidence="1 4" id="KW-0662">Pyridine nucleotide biosynthesis</keyword>
<comment type="similarity">
    <text evidence="4 6">Belongs to the kynureninase family.</text>
</comment>
<reference evidence="7 8" key="1">
    <citation type="submission" date="2016-10" db="EMBL/GenBank/DDBJ databases">
        <authorList>
            <person name="de Groot N.N."/>
        </authorList>
    </citation>
    <scope>NUCLEOTIDE SEQUENCE [LARGE SCALE GENOMIC DNA]</scope>
    <source>
        <strain evidence="7 8">DSM 45514</strain>
    </source>
</reference>
<dbReference type="Pfam" id="PF22580">
    <property type="entry name" value="KYNU_C"/>
    <property type="match status" value="1"/>
</dbReference>
<dbReference type="InterPro" id="IPR010111">
    <property type="entry name" value="Kynureninase"/>
</dbReference>
<dbReference type="GO" id="GO:0019805">
    <property type="term" value="P:quinolinate biosynthetic process"/>
    <property type="evidence" value="ECO:0007669"/>
    <property type="project" value="UniProtKB-UniRule"/>
</dbReference>
<evidence type="ECO:0000256" key="4">
    <source>
        <dbReference type="HAMAP-Rule" id="MF_01970"/>
    </source>
</evidence>
<dbReference type="GO" id="GO:0005737">
    <property type="term" value="C:cytoplasm"/>
    <property type="evidence" value="ECO:0007669"/>
    <property type="project" value="UniProtKB-UniRule"/>
</dbReference>
<feature type="binding site" evidence="4">
    <location>
        <position position="100"/>
    </location>
    <ligand>
        <name>pyridoxal 5'-phosphate</name>
        <dbReference type="ChEBI" id="CHEBI:597326"/>
    </ligand>
</feature>
<organism evidence="7 8">
    <name type="scientific">Melghirimyces thermohalophilus</name>
    <dbReference type="NCBI Taxonomy" id="1236220"/>
    <lineage>
        <taxon>Bacteria</taxon>
        <taxon>Bacillati</taxon>
        <taxon>Bacillota</taxon>
        <taxon>Bacilli</taxon>
        <taxon>Bacillales</taxon>
        <taxon>Thermoactinomycetaceae</taxon>
        <taxon>Melghirimyces</taxon>
    </lineage>
</organism>
<dbReference type="GO" id="GO:0097053">
    <property type="term" value="P:L-kynurenine catabolic process"/>
    <property type="evidence" value="ECO:0007669"/>
    <property type="project" value="UniProtKB-UniRule"/>
</dbReference>
<comment type="catalytic activity">
    <reaction evidence="6">
        <text>3-hydroxy-L-kynurenine + H2O = 3-hydroxyanthranilate + L-alanine + H(+)</text>
        <dbReference type="Rhea" id="RHEA:25143"/>
        <dbReference type="ChEBI" id="CHEBI:15377"/>
        <dbReference type="ChEBI" id="CHEBI:15378"/>
        <dbReference type="ChEBI" id="CHEBI:36559"/>
        <dbReference type="ChEBI" id="CHEBI:57972"/>
        <dbReference type="ChEBI" id="CHEBI:58125"/>
        <dbReference type="EC" id="3.7.1.3"/>
    </reaction>
</comment>
<dbReference type="Gene3D" id="3.40.640.10">
    <property type="entry name" value="Type I PLP-dependent aspartate aminotransferase-like (Major domain)"/>
    <property type="match status" value="1"/>
</dbReference>
<dbReference type="GO" id="GO:0009435">
    <property type="term" value="P:NAD+ biosynthetic process"/>
    <property type="evidence" value="ECO:0007669"/>
    <property type="project" value="UniProtKB-UniRule"/>
</dbReference>
<dbReference type="InterPro" id="IPR015422">
    <property type="entry name" value="PyrdxlP-dep_Trfase_small"/>
</dbReference>
<dbReference type="InterPro" id="IPR015421">
    <property type="entry name" value="PyrdxlP-dep_Trfase_major"/>
</dbReference>
<sequence>MERTRKTAERWDQEDDLSRYREEFYLPEGQIYLDGNSLGLMSKRAEQTCLDVLNSWRKCGIDGWTSGRYPWFSLSEELGKKSAPLVGADPAEVIVTGSTTVNLHQLLATFYRPEGKRTKILADSLTFPSDIYAMQSHLRLHGLDPGKHLIQVASRDGQLLDEEDLIAAMTDEVAIIVLPSVLYRSGQVLDMKRLTEAARKRGIPIGFDLCHSVGAIPHHLHDWGVDFAFWCNYKYLNGGPGAVASLFVHDKHHGGRPGLAGWFSSDKRVQFDMDHRLVPAADAGAYQIGTPHILSLAPLIGSLEMFNDAGIDLIRKKSLKQTRFLMELVEQELGEWRFAMGNPIEDERRGGHISLAHREAVRICKSLKEKGVVPDFRPPDVIRLAPVALYTSYTEIWEAVRILKEIMETKDYRRHKARREVVS</sequence>
<dbReference type="UniPathway" id="UPA00334">
    <property type="reaction ID" value="UER00455"/>
</dbReference>
<feature type="binding site" evidence="4">
    <location>
        <position position="262"/>
    </location>
    <ligand>
        <name>pyridoxal 5'-phosphate</name>
        <dbReference type="ChEBI" id="CHEBI:597326"/>
    </ligand>
</feature>
<dbReference type="EC" id="3.7.1.3" evidence="4 5"/>
<dbReference type="GO" id="GO:0030170">
    <property type="term" value="F:pyridoxal phosphate binding"/>
    <property type="evidence" value="ECO:0007669"/>
    <property type="project" value="UniProtKB-UniRule"/>
</dbReference>
<dbReference type="EMBL" id="FMZA01000003">
    <property type="protein sequence ID" value="SDC11467.1"/>
    <property type="molecule type" value="Genomic_DNA"/>
</dbReference>
<comment type="subunit">
    <text evidence="4 6">Homodimer.</text>
</comment>
<comment type="cofactor">
    <cofactor evidence="4 6">
        <name>pyridoxal 5'-phosphate</name>
        <dbReference type="ChEBI" id="CHEBI:597326"/>
    </cofactor>
</comment>
<dbReference type="UniPathway" id="UPA00253">
    <property type="reaction ID" value="UER00329"/>
</dbReference>
<keyword evidence="3 4" id="KW-0663">Pyridoxal phosphate</keyword>
<evidence type="ECO:0000313" key="7">
    <source>
        <dbReference type="EMBL" id="SDC11467.1"/>
    </source>
</evidence>
<evidence type="ECO:0000313" key="8">
    <source>
        <dbReference type="Proteomes" id="UP000199387"/>
    </source>
</evidence>
<accession>A0A1G6IY96</accession>
<dbReference type="Proteomes" id="UP000199387">
    <property type="component" value="Unassembled WGS sequence"/>
</dbReference>